<evidence type="ECO:0000256" key="4">
    <source>
        <dbReference type="ARBA" id="ARBA00023014"/>
    </source>
</evidence>
<dbReference type="Gene3D" id="3.20.20.70">
    <property type="entry name" value="Aldolase class I"/>
    <property type="match status" value="1"/>
</dbReference>
<dbReference type="SUPFAM" id="SSF102114">
    <property type="entry name" value="Radical SAM enzymes"/>
    <property type="match status" value="1"/>
</dbReference>
<organism evidence="7 8">
    <name type="scientific">Methanolobus chelungpuianus</name>
    <dbReference type="NCBI Taxonomy" id="502115"/>
    <lineage>
        <taxon>Archaea</taxon>
        <taxon>Methanobacteriati</taxon>
        <taxon>Methanobacteriota</taxon>
        <taxon>Stenosarchaea group</taxon>
        <taxon>Methanomicrobia</taxon>
        <taxon>Methanosarcinales</taxon>
        <taxon>Methanosarcinaceae</taxon>
        <taxon>Methanolobus</taxon>
    </lineage>
</organism>
<protein>
    <submittedName>
        <fullName evidence="7">Radical SAM protein</fullName>
    </submittedName>
</protein>
<keyword evidence="4" id="KW-0411">Iron-sulfur</keyword>
<keyword evidence="3" id="KW-0408">Iron</keyword>
<feature type="domain" description="Radical SAM core" evidence="5">
    <location>
        <begin position="31"/>
        <end position="134"/>
    </location>
</feature>
<dbReference type="InterPro" id="IPR040087">
    <property type="entry name" value="MJ0021-like"/>
</dbReference>
<reference evidence="7 8" key="1">
    <citation type="journal article" date="2011" name="Appl. Environ. Microbiol.">
        <title>Methanogenic archaea isolated from Taiwan's Chelungpu fault.</title>
        <authorList>
            <person name="Wu S.Y."/>
            <person name="Lai M.C."/>
        </authorList>
    </citation>
    <scope>NUCLEOTIDE SEQUENCE [LARGE SCALE GENOMIC DNA]</scope>
    <source>
        <strain evidence="7 8">St545Mb</strain>
    </source>
</reference>
<accession>A0AAE3H9I0</accession>
<keyword evidence="1" id="KW-0949">S-adenosyl-L-methionine</keyword>
<name>A0AAE3H9I0_9EURY</name>
<dbReference type="GO" id="GO:0051536">
    <property type="term" value="F:iron-sulfur cluster binding"/>
    <property type="evidence" value="ECO:0007669"/>
    <property type="project" value="UniProtKB-KW"/>
</dbReference>
<feature type="domain" description="DUF8061" evidence="6">
    <location>
        <begin position="272"/>
        <end position="351"/>
    </location>
</feature>
<dbReference type="PANTHER" id="PTHR43288">
    <property type="entry name" value="BIOTIN SYNTHASE-RELATED PROTEIN, RADICAL SAM SUPERFAMILY"/>
    <property type="match status" value="1"/>
</dbReference>
<dbReference type="AlphaFoldDB" id="A0AAE3H9I0"/>
<dbReference type="InterPro" id="IPR058240">
    <property type="entry name" value="rSAM_sf"/>
</dbReference>
<dbReference type="SFLD" id="SFLDS00029">
    <property type="entry name" value="Radical_SAM"/>
    <property type="match status" value="1"/>
</dbReference>
<evidence type="ECO:0000256" key="3">
    <source>
        <dbReference type="ARBA" id="ARBA00023004"/>
    </source>
</evidence>
<dbReference type="SFLD" id="SFLDG01108">
    <property type="entry name" value="Uncharacterised_Radical_SAM_Su"/>
    <property type="match status" value="1"/>
</dbReference>
<dbReference type="EMBL" id="JTEO01000002">
    <property type="protein sequence ID" value="MCQ6962067.1"/>
    <property type="molecule type" value="Genomic_DNA"/>
</dbReference>
<dbReference type="GO" id="GO:0003824">
    <property type="term" value="F:catalytic activity"/>
    <property type="evidence" value="ECO:0007669"/>
    <property type="project" value="InterPro"/>
</dbReference>
<evidence type="ECO:0000313" key="7">
    <source>
        <dbReference type="EMBL" id="MCQ6962067.1"/>
    </source>
</evidence>
<dbReference type="InterPro" id="IPR013785">
    <property type="entry name" value="Aldolase_TIM"/>
</dbReference>
<keyword evidence="8" id="KW-1185">Reference proteome</keyword>
<comment type="caution">
    <text evidence="7">The sequence shown here is derived from an EMBL/GenBank/DDBJ whole genome shotgun (WGS) entry which is preliminary data.</text>
</comment>
<sequence length="351" mass="38877">MSEVNNTGSFHTYLSEGCRLCQQGAKMVLFVTGVCHRDCFYCPVSAERRKDVVFANERAVNCDQDVIEEARIMDALGTGITGGEPLLVPERVLRYIRLLRSEFGRGHHIHLYTSVAPDMDTVSRLAEAGLDEIRFHPPVSMWGELGTSPYAASIGYARQCNIEAGIEVPAIEGIEEVAAFAREMDCFLNLNELEFSDSNAGAMNLKGFVLEGDISNAVAGSMGLARDMFRKGGAGKVHFCSSTYKDAVQLRERLVRVARNTARAFDEITEEGTVVYGQILCKDAEAAQEVTELLTEEGILPEMMEVRGLSVETAWWVLEDVAELVRENTEDVSIVERYPFENGFVVEKIPL</sequence>
<gene>
    <name evidence="7" type="ORF">PV02_02605</name>
</gene>
<dbReference type="PANTHER" id="PTHR43288:SF1">
    <property type="entry name" value="GLYCYL-RADICAL ENZYME ACTIVATING ENZYME MJ0021-RELATED"/>
    <property type="match status" value="1"/>
</dbReference>
<evidence type="ECO:0000259" key="6">
    <source>
        <dbReference type="Pfam" id="PF26257"/>
    </source>
</evidence>
<keyword evidence="2" id="KW-0479">Metal-binding</keyword>
<dbReference type="InterPro" id="IPR058374">
    <property type="entry name" value="DUF8061"/>
</dbReference>
<dbReference type="RefSeq" id="WP_256621820.1">
    <property type="nucleotide sequence ID" value="NZ_JTEO01000002.1"/>
</dbReference>
<evidence type="ECO:0000256" key="1">
    <source>
        <dbReference type="ARBA" id="ARBA00022691"/>
    </source>
</evidence>
<dbReference type="Proteomes" id="UP001206983">
    <property type="component" value="Unassembled WGS sequence"/>
</dbReference>
<proteinExistence type="predicted"/>
<dbReference type="CDD" id="cd01335">
    <property type="entry name" value="Radical_SAM"/>
    <property type="match status" value="1"/>
</dbReference>
<dbReference type="GO" id="GO:0046872">
    <property type="term" value="F:metal ion binding"/>
    <property type="evidence" value="ECO:0007669"/>
    <property type="project" value="UniProtKB-KW"/>
</dbReference>
<dbReference type="Pfam" id="PF26257">
    <property type="entry name" value="DUF8061"/>
    <property type="match status" value="1"/>
</dbReference>
<dbReference type="InterPro" id="IPR007197">
    <property type="entry name" value="rSAM"/>
</dbReference>
<evidence type="ECO:0000313" key="8">
    <source>
        <dbReference type="Proteomes" id="UP001206983"/>
    </source>
</evidence>
<dbReference type="Pfam" id="PF04055">
    <property type="entry name" value="Radical_SAM"/>
    <property type="match status" value="1"/>
</dbReference>
<evidence type="ECO:0000256" key="2">
    <source>
        <dbReference type="ARBA" id="ARBA00022723"/>
    </source>
</evidence>
<evidence type="ECO:0000259" key="5">
    <source>
        <dbReference type="Pfam" id="PF04055"/>
    </source>
</evidence>